<evidence type="ECO:0000313" key="7">
    <source>
        <dbReference type="RefSeq" id="XP_013408905.1"/>
    </source>
</evidence>
<keyword evidence="4" id="KW-0472">Membrane</keyword>
<dbReference type="RefSeq" id="XP_013408905.1">
    <property type="nucleotide sequence ID" value="XM_013553451.1"/>
</dbReference>
<dbReference type="EC" id="3.1.1.-" evidence="3"/>
<sequence>MGDTVNYLLMTVFISAVFMIVISAKARVLETKLGKIRGKTETIHGQEIDVYLGIPFAEPPVGHLRFRTPVPKKPWTRTIDVTEYGPMCMQTHFLSLPDMLLHTDMSEDCLNLNVYVPVSEDKAPKAVMVWIHGGAYAVGQALGTPCEELALHGDVICVTINYRLNLFGFLTTLDENAPSNIGLWDQHEALKWVKEHISTFGGDPESITIFGESAGGSSVQHQAVTKYNIGLVKRAISQSPPTFSNGFAFAGNPLRLAKELALKLNCNTSENRDLSDTLKLVNCLRLVPAEVLLNTSGELLTPGITSETEEFGTFPFAPVEDGDFVPFGLKEYFSASKTRSNPEIDKAFSKVDWMVGSLADEGNGLLYTAAMTQEDDGYNITSGIPENILNTNLITPFLKTLFPNSLDIVKKHIHDAYTHKDDPIENSLAAREFFSDVVIHQQVVESCHAHLRSKGNAQKSATYSYSISHVLSGKNVIDYYFGFSLPSWAKTATHGDDLPLVFGTKILKEGVEFDWNEQDEKTAKVVRTFWTNFAKTGNPNQGLPLEGVATWEEFTKDKKGYINIGKQTEMEYDLHPERMKLWMYTIPEEIEKEQRNKQKTEL</sequence>
<dbReference type="AlphaFoldDB" id="A0A1S3JER4"/>
<dbReference type="PANTHER" id="PTHR43903">
    <property type="entry name" value="NEUROLIGIN"/>
    <property type="match status" value="1"/>
</dbReference>
<evidence type="ECO:0000256" key="4">
    <source>
        <dbReference type="SAM" id="Phobius"/>
    </source>
</evidence>
<protein>
    <recommendedName>
        <fullName evidence="3">Carboxylic ester hydrolase</fullName>
        <ecNumber evidence="3">3.1.1.-</ecNumber>
    </recommendedName>
</protein>
<feature type="domain" description="Carboxylesterase type B" evidence="5">
    <location>
        <begin position="27"/>
        <end position="582"/>
    </location>
</feature>
<dbReference type="GO" id="GO:0016787">
    <property type="term" value="F:hydrolase activity"/>
    <property type="evidence" value="ECO:0007669"/>
    <property type="project" value="UniProtKB-KW"/>
</dbReference>
<reference evidence="7" key="1">
    <citation type="submission" date="2025-08" db="UniProtKB">
        <authorList>
            <consortium name="RefSeq"/>
        </authorList>
    </citation>
    <scope>IDENTIFICATION</scope>
    <source>
        <tissue evidence="7">Gonads</tissue>
    </source>
</reference>
<dbReference type="KEGG" id="lak:106172657"/>
<evidence type="ECO:0000256" key="2">
    <source>
        <dbReference type="ARBA" id="ARBA00022801"/>
    </source>
</evidence>
<name>A0A1S3JER4_LINAN</name>
<dbReference type="InParanoid" id="A0A1S3JER4"/>
<keyword evidence="6" id="KW-1185">Reference proteome</keyword>
<evidence type="ECO:0000256" key="1">
    <source>
        <dbReference type="ARBA" id="ARBA00005964"/>
    </source>
</evidence>
<comment type="similarity">
    <text evidence="1 3">Belongs to the type-B carboxylesterase/lipase family.</text>
</comment>
<feature type="transmembrane region" description="Helical" evidence="4">
    <location>
        <begin position="6"/>
        <end position="29"/>
    </location>
</feature>
<dbReference type="InterPro" id="IPR051093">
    <property type="entry name" value="Neuroligin/BSAL"/>
</dbReference>
<gene>
    <name evidence="7" type="primary">LOC106172657</name>
</gene>
<dbReference type="OrthoDB" id="408631at2759"/>
<keyword evidence="4" id="KW-0812">Transmembrane</keyword>
<evidence type="ECO:0000256" key="3">
    <source>
        <dbReference type="RuleBase" id="RU361235"/>
    </source>
</evidence>
<dbReference type="InterPro" id="IPR019826">
    <property type="entry name" value="Carboxylesterase_B_AS"/>
</dbReference>
<dbReference type="FunCoup" id="A0A1S3JER4">
    <property type="interactions" value="189"/>
</dbReference>
<organism evidence="6 7">
    <name type="scientific">Lingula anatina</name>
    <name type="common">Brachiopod</name>
    <name type="synonym">Lingula unguis</name>
    <dbReference type="NCBI Taxonomy" id="7574"/>
    <lineage>
        <taxon>Eukaryota</taxon>
        <taxon>Metazoa</taxon>
        <taxon>Spiralia</taxon>
        <taxon>Lophotrochozoa</taxon>
        <taxon>Brachiopoda</taxon>
        <taxon>Linguliformea</taxon>
        <taxon>Lingulata</taxon>
        <taxon>Lingulida</taxon>
        <taxon>Linguloidea</taxon>
        <taxon>Lingulidae</taxon>
        <taxon>Lingula</taxon>
    </lineage>
</organism>
<dbReference type="Pfam" id="PF00135">
    <property type="entry name" value="COesterase"/>
    <property type="match status" value="1"/>
</dbReference>
<dbReference type="GeneID" id="106172657"/>
<keyword evidence="2 3" id="KW-0378">Hydrolase</keyword>
<dbReference type="Gene3D" id="3.40.50.1820">
    <property type="entry name" value="alpha/beta hydrolase"/>
    <property type="match status" value="1"/>
</dbReference>
<dbReference type="InterPro" id="IPR002018">
    <property type="entry name" value="CarbesteraseB"/>
</dbReference>
<evidence type="ECO:0000259" key="5">
    <source>
        <dbReference type="Pfam" id="PF00135"/>
    </source>
</evidence>
<dbReference type="ESTHER" id="linun-a0a1s3jer4">
    <property type="family name" value="Carb_B_Brachiopoda"/>
</dbReference>
<evidence type="ECO:0000313" key="6">
    <source>
        <dbReference type="Proteomes" id="UP000085678"/>
    </source>
</evidence>
<dbReference type="Proteomes" id="UP000085678">
    <property type="component" value="Unplaced"/>
</dbReference>
<dbReference type="SUPFAM" id="SSF53474">
    <property type="entry name" value="alpha/beta-Hydrolases"/>
    <property type="match status" value="1"/>
</dbReference>
<accession>A0A1S3JER4</accession>
<dbReference type="InterPro" id="IPR029058">
    <property type="entry name" value="AB_hydrolase_fold"/>
</dbReference>
<keyword evidence="4" id="KW-1133">Transmembrane helix</keyword>
<proteinExistence type="inferred from homology"/>
<dbReference type="PROSITE" id="PS00122">
    <property type="entry name" value="CARBOXYLESTERASE_B_1"/>
    <property type="match status" value="1"/>
</dbReference>